<dbReference type="OrthoDB" id="8195485at2759"/>
<reference evidence="1" key="1">
    <citation type="submission" date="2019-08" db="EMBL/GenBank/DDBJ databases">
        <title>The genome of the North American firefly Photinus pyralis.</title>
        <authorList>
            <consortium name="Photinus pyralis genome working group"/>
            <person name="Fallon T.R."/>
            <person name="Sander Lower S.E."/>
            <person name="Weng J.-K."/>
        </authorList>
    </citation>
    <scope>NUCLEOTIDE SEQUENCE</scope>
    <source>
        <strain evidence="1">TRF0915ILg1</strain>
        <tissue evidence="1">Whole body</tissue>
    </source>
</reference>
<protein>
    <submittedName>
        <fullName evidence="1">Uncharacterized protein</fullName>
    </submittedName>
</protein>
<dbReference type="Proteomes" id="UP000801492">
    <property type="component" value="Unassembled WGS sequence"/>
</dbReference>
<proteinExistence type="predicted"/>
<evidence type="ECO:0000313" key="1">
    <source>
        <dbReference type="EMBL" id="KAF2901101.1"/>
    </source>
</evidence>
<dbReference type="AlphaFoldDB" id="A0A8K0DD07"/>
<sequence length="122" mass="13249">MELKLSSVAIGAHNFEVIQAVENADSTIISNAFQLGQQSRTAVVLVGEDVDLLMLLTAAAPISSKTYLLKPEKGKQADMFYNPLSFKYSDKEAVTIFSKPDVAQDEVGRAGQQFIATLYSGF</sequence>
<gene>
    <name evidence="1" type="ORF">ILUMI_05085</name>
</gene>
<accession>A0A8K0DD07</accession>
<comment type="caution">
    <text evidence="1">The sequence shown here is derived from an EMBL/GenBank/DDBJ whole genome shotgun (WGS) entry which is preliminary data.</text>
</comment>
<organism evidence="1 2">
    <name type="scientific">Ignelater luminosus</name>
    <name type="common">Cucubano</name>
    <name type="synonym">Pyrophorus luminosus</name>
    <dbReference type="NCBI Taxonomy" id="2038154"/>
    <lineage>
        <taxon>Eukaryota</taxon>
        <taxon>Metazoa</taxon>
        <taxon>Ecdysozoa</taxon>
        <taxon>Arthropoda</taxon>
        <taxon>Hexapoda</taxon>
        <taxon>Insecta</taxon>
        <taxon>Pterygota</taxon>
        <taxon>Neoptera</taxon>
        <taxon>Endopterygota</taxon>
        <taxon>Coleoptera</taxon>
        <taxon>Polyphaga</taxon>
        <taxon>Elateriformia</taxon>
        <taxon>Elateroidea</taxon>
        <taxon>Elateridae</taxon>
        <taxon>Agrypninae</taxon>
        <taxon>Pyrophorini</taxon>
        <taxon>Ignelater</taxon>
    </lineage>
</organism>
<name>A0A8K0DD07_IGNLU</name>
<dbReference type="EMBL" id="VTPC01001870">
    <property type="protein sequence ID" value="KAF2901101.1"/>
    <property type="molecule type" value="Genomic_DNA"/>
</dbReference>
<evidence type="ECO:0000313" key="2">
    <source>
        <dbReference type="Proteomes" id="UP000801492"/>
    </source>
</evidence>
<keyword evidence="2" id="KW-1185">Reference proteome</keyword>